<dbReference type="Gene3D" id="1.10.790.20">
    <property type="entry name" value="Domain of unknown function DUF1476"/>
    <property type="match status" value="1"/>
</dbReference>
<evidence type="ECO:0008006" key="5">
    <source>
        <dbReference type="Google" id="ProtNLM"/>
    </source>
</evidence>
<keyword evidence="4" id="KW-1185">Reference proteome</keyword>
<dbReference type="Proteomes" id="UP000322084">
    <property type="component" value="Unassembled WGS sequence"/>
</dbReference>
<evidence type="ECO:0000313" key="4">
    <source>
        <dbReference type="Proteomes" id="UP000325187"/>
    </source>
</evidence>
<reference evidence="3 4" key="1">
    <citation type="submission" date="2019-09" db="EMBL/GenBank/DDBJ databases">
        <title>NBRP : Genome information of microbial organism related human and environment.</title>
        <authorList>
            <person name="Hattori M."/>
            <person name="Oshima K."/>
            <person name="Inaba H."/>
            <person name="Suda W."/>
            <person name="Sakamoto M."/>
            <person name="Iino T."/>
            <person name="Kitahara M."/>
            <person name="Oshida Y."/>
            <person name="Iida T."/>
            <person name="Kudo T."/>
            <person name="Itoh T."/>
            <person name="Ohkuma M."/>
        </authorList>
    </citation>
    <scope>NUCLEOTIDE SEQUENCE [LARGE SCALE GENOMIC DNA]</scope>
    <source>
        <strain evidence="1 3">Hi-2</strain>
        <strain evidence="2 4">Mie-1</strain>
    </source>
</reference>
<dbReference type="PIRSF" id="PIRSF031780">
    <property type="entry name" value="UCP031780"/>
    <property type="match status" value="1"/>
</dbReference>
<dbReference type="AlphaFoldDB" id="A0A5A7MX62"/>
<name>A0A5A7MX62_9PROT</name>
<dbReference type="InterPro" id="IPR009945">
    <property type="entry name" value="ATPase_inh_sub_z"/>
</dbReference>
<evidence type="ECO:0000313" key="2">
    <source>
        <dbReference type="EMBL" id="GER00671.1"/>
    </source>
</evidence>
<dbReference type="InterPro" id="IPR038293">
    <property type="entry name" value="ATPase_inh_sub_z_sf"/>
</dbReference>
<accession>A0A5A7MX62</accession>
<dbReference type="EMBL" id="BKCM01000005">
    <property type="protein sequence ID" value="GER00671.1"/>
    <property type="molecule type" value="Genomic_DNA"/>
</dbReference>
<protein>
    <recommendedName>
        <fullName evidence="5">DUF1476 domain-containing protein</fullName>
    </recommendedName>
</protein>
<evidence type="ECO:0000313" key="1">
    <source>
        <dbReference type="EMBL" id="GEQ98171.1"/>
    </source>
</evidence>
<dbReference type="Proteomes" id="UP000325187">
    <property type="component" value="Unassembled WGS sequence"/>
</dbReference>
<accession>A0A5A7MQG0</accession>
<gene>
    <name evidence="1" type="ORF">JCM17844_18080</name>
    <name evidence="2" type="ORF">JCM17845_12940</name>
</gene>
<dbReference type="EMBL" id="BKCL01000005">
    <property type="protein sequence ID" value="GEQ98171.1"/>
    <property type="molecule type" value="Genomic_DNA"/>
</dbReference>
<sequence length="108" mass="12449">MTDFNDREQNFERKYAHDEELRFKAAMRRNKLLGLWAAEKLGLSGDDATNYAKSVIEADFEEVGDADVIRKVSADFQAKGIEISTHQVEHRLQECMEEARNQIMKELG</sequence>
<dbReference type="RefSeq" id="WP_150000520.1">
    <property type="nucleotide sequence ID" value="NZ_BKCL01000005.1"/>
</dbReference>
<comment type="caution">
    <text evidence="2">The sequence shown here is derived from an EMBL/GenBank/DDBJ whole genome shotgun (WGS) entry which is preliminary data.</text>
</comment>
<dbReference type="Pfam" id="PF07345">
    <property type="entry name" value="ATPaseInh_sub_z"/>
    <property type="match status" value="1"/>
</dbReference>
<evidence type="ECO:0000313" key="3">
    <source>
        <dbReference type="Proteomes" id="UP000322084"/>
    </source>
</evidence>
<proteinExistence type="predicted"/>
<organism evidence="2 4">
    <name type="scientific">Iodidimonas gelatinilytica</name>
    <dbReference type="NCBI Taxonomy" id="1236966"/>
    <lineage>
        <taxon>Bacteria</taxon>
        <taxon>Pseudomonadati</taxon>
        <taxon>Pseudomonadota</taxon>
        <taxon>Alphaproteobacteria</taxon>
        <taxon>Iodidimonadales</taxon>
        <taxon>Iodidimonadaceae</taxon>
        <taxon>Iodidimonas</taxon>
    </lineage>
</organism>